<evidence type="ECO:0000313" key="2">
    <source>
        <dbReference type="Proteomes" id="UP001476798"/>
    </source>
</evidence>
<keyword evidence="2" id="KW-1185">Reference proteome</keyword>
<sequence>FPSSICVGIGQMLATVIVLWVGKAARVITFPDLDESIPHKTFPLPLLYVGNQITGLFGTKRLNLPMFTVLRRFSILFTMLAEGFLLS</sequence>
<comment type="caution">
    <text evidence="1">The sequence shown here is derived from an EMBL/GenBank/DDBJ whole genome shotgun (WGS) entry which is preliminary data.</text>
</comment>
<protein>
    <submittedName>
        <fullName evidence="1">Uncharacterized protein</fullName>
    </submittedName>
</protein>
<reference evidence="1 2" key="1">
    <citation type="submission" date="2021-06" db="EMBL/GenBank/DDBJ databases">
        <authorList>
            <person name="Palmer J.M."/>
        </authorList>
    </citation>
    <scope>NUCLEOTIDE SEQUENCE [LARGE SCALE GENOMIC DNA]</scope>
    <source>
        <strain evidence="1 2">GA_2019</strain>
        <tissue evidence="1">Muscle</tissue>
    </source>
</reference>
<name>A0ABV0NQD1_9TELE</name>
<dbReference type="Proteomes" id="UP001476798">
    <property type="component" value="Unassembled WGS sequence"/>
</dbReference>
<feature type="non-terminal residue" evidence="1">
    <location>
        <position position="1"/>
    </location>
</feature>
<accession>A0ABV0NQD1</accession>
<organism evidence="1 2">
    <name type="scientific">Goodea atripinnis</name>
    <dbReference type="NCBI Taxonomy" id="208336"/>
    <lineage>
        <taxon>Eukaryota</taxon>
        <taxon>Metazoa</taxon>
        <taxon>Chordata</taxon>
        <taxon>Craniata</taxon>
        <taxon>Vertebrata</taxon>
        <taxon>Euteleostomi</taxon>
        <taxon>Actinopterygii</taxon>
        <taxon>Neopterygii</taxon>
        <taxon>Teleostei</taxon>
        <taxon>Neoteleostei</taxon>
        <taxon>Acanthomorphata</taxon>
        <taxon>Ovalentaria</taxon>
        <taxon>Atherinomorphae</taxon>
        <taxon>Cyprinodontiformes</taxon>
        <taxon>Goodeidae</taxon>
        <taxon>Goodea</taxon>
    </lineage>
</organism>
<proteinExistence type="predicted"/>
<evidence type="ECO:0000313" key="1">
    <source>
        <dbReference type="EMBL" id="MEQ2173054.1"/>
    </source>
</evidence>
<dbReference type="EMBL" id="JAHRIO010043666">
    <property type="protein sequence ID" value="MEQ2173054.1"/>
    <property type="molecule type" value="Genomic_DNA"/>
</dbReference>
<gene>
    <name evidence="1" type="ORF">GOODEAATRI_027742</name>
</gene>